<comment type="caution">
    <text evidence="2">The sequence shown here is derived from an EMBL/GenBank/DDBJ whole genome shotgun (WGS) entry which is preliminary data.</text>
</comment>
<reference evidence="2" key="1">
    <citation type="journal article" date="2015" name="Nature">
        <title>Complex archaea that bridge the gap between prokaryotes and eukaryotes.</title>
        <authorList>
            <person name="Spang A."/>
            <person name="Saw J.H."/>
            <person name="Jorgensen S.L."/>
            <person name="Zaremba-Niedzwiedzka K."/>
            <person name="Martijn J."/>
            <person name="Lind A.E."/>
            <person name="van Eijk R."/>
            <person name="Schleper C."/>
            <person name="Guy L."/>
            <person name="Ettema T.J."/>
        </authorList>
    </citation>
    <scope>NUCLEOTIDE SEQUENCE</scope>
</reference>
<evidence type="ECO:0000313" key="2">
    <source>
        <dbReference type="EMBL" id="KKK78228.1"/>
    </source>
</evidence>
<accession>A0A0F8Y9Z5</accession>
<sequence>MARMYGDGKPLQLPSFILGFETPEAKRKRLRETNDALKKNEERRKEAENRRLFANLERQDKRDLKLTPASPASPPKPEGIPNRFPEAPPFEPGKPWNYKLISTGPPVGPRRYEWVETDASPTSTIGSQARLNEVVSGYFDEYEETYGKSPVPGSPAYTNAHARGLEFWTNEQGHVPNDIVAQRTADLTPQEETILPPTDVDSKYDIHIDTMKADLDAVYLNSGVLQETMSLEDAEVHAQQIAGGAVNTYIKSLEVAVREQLGPNATDED</sequence>
<evidence type="ECO:0000256" key="1">
    <source>
        <dbReference type="SAM" id="MobiDB-lite"/>
    </source>
</evidence>
<name>A0A0F8Y9Z5_9ZZZZ</name>
<feature type="non-terminal residue" evidence="2">
    <location>
        <position position="269"/>
    </location>
</feature>
<dbReference type="AlphaFoldDB" id="A0A0F8Y9Z5"/>
<gene>
    <name evidence="2" type="ORF">LCGC14_2845680</name>
</gene>
<organism evidence="2">
    <name type="scientific">marine sediment metagenome</name>
    <dbReference type="NCBI Taxonomy" id="412755"/>
    <lineage>
        <taxon>unclassified sequences</taxon>
        <taxon>metagenomes</taxon>
        <taxon>ecological metagenomes</taxon>
    </lineage>
</organism>
<proteinExistence type="predicted"/>
<protein>
    <submittedName>
        <fullName evidence="2">Uncharacterized protein</fullName>
    </submittedName>
</protein>
<feature type="region of interest" description="Disordered" evidence="1">
    <location>
        <begin position="1"/>
        <end position="92"/>
    </location>
</feature>
<feature type="compositionally biased region" description="Basic and acidic residues" evidence="1">
    <location>
        <begin position="31"/>
        <end position="65"/>
    </location>
</feature>
<dbReference type="EMBL" id="LAZR01054588">
    <property type="protein sequence ID" value="KKK78228.1"/>
    <property type="molecule type" value="Genomic_DNA"/>
</dbReference>